<keyword evidence="4 9" id="KW-0812">Transmembrane</keyword>
<feature type="transmembrane region" description="Helical" evidence="9">
    <location>
        <begin position="94"/>
        <end position="115"/>
    </location>
</feature>
<feature type="transmembrane region" description="Helical" evidence="9">
    <location>
        <begin position="344"/>
        <end position="362"/>
    </location>
</feature>
<reference evidence="10 11" key="1">
    <citation type="journal article" date="2016" name="BMC Genomics">
        <title>Comparative genomics reveals Cyclospora cayetanensis possesses coccidia-like metabolism and invasion components but unique surface antigens.</title>
        <authorList>
            <person name="Liu S."/>
            <person name="Wang L."/>
            <person name="Zheng H."/>
            <person name="Xu Z."/>
            <person name="Roellig D.M."/>
            <person name="Li N."/>
            <person name="Frace M.A."/>
            <person name="Tang K."/>
            <person name="Arrowood M.J."/>
            <person name="Moss D.M."/>
            <person name="Zhang L."/>
            <person name="Feng Y."/>
            <person name="Xiao L."/>
        </authorList>
    </citation>
    <scope>NUCLEOTIDE SEQUENCE [LARGE SCALE GENOMIC DNA]</scope>
    <source>
        <strain evidence="10 11">CHN_HEN01</strain>
    </source>
</reference>
<proteinExistence type="inferred from homology"/>
<comment type="subcellular location">
    <subcellularLocation>
        <location evidence="1">Membrane</location>
        <topology evidence="1">Multi-pass membrane protein</topology>
    </subcellularLocation>
</comment>
<evidence type="ECO:0000256" key="7">
    <source>
        <dbReference type="ARBA" id="ARBA00023136"/>
    </source>
</evidence>
<evidence type="ECO:0000256" key="4">
    <source>
        <dbReference type="ARBA" id="ARBA00022692"/>
    </source>
</evidence>
<dbReference type="GO" id="GO:0016020">
    <property type="term" value="C:membrane"/>
    <property type="evidence" value="ECO:0007669"/>
    <property type="project" value="UniProtKB-SubCell"/>
</dbReference>
<dbReference type="InterPro" id="IPR036259">
    <property type="entry name" value="MFS_trans_sf"/>
</dbReference>
<dbReference type="VEuPathDB" id="ToxoDB:LOC34618029"/>
<keyword evidence="11" id="KW-1185">Reference proteome</keyword>
<evidence type="ECO:0000256" key="5">
    <source>
        <dbReference type="ARBA" id="ARBA00022970"/>
    </source>
</evidence>
<dbReference type="GO" id="GO:0006865">
    <property type="term" value="P:amino acid transport"/>
    <property type="evidence" value="ECO:0007669"/>
    <property type="project" value="UniProtKB-KW"/>
</dbReference>
<name>A0A1D3CU56_9EIME</name>
<feature type="transmembrane region" description="Helical" evidence="9">
    <location>
        <begin position="38"/>
        <end position="57"/>
    </location>
</feature>
<comment type="similarity">
    <text evidence="2">Belongs to the SLC43A transporter (TC 2.A.1.44) family.</text>
</comment>
<sequence length="641" mass="70551">MLIESGASLWMCSTEEQLEFVVSPTPACLAQDTSVQSLFTICYAAHFVVSGAAGVLIDTAGPKVTAVLGQILNICGWVFLGFSNEAFRATIPSFIFIGAGADMCFLPMLCIVNLFPGSSGFVFTALGAASSLSFAVPSMLRAVQLTGLNFRWVCWGYAVLGPAFSLLLVCLFVPLDDFIHEDMFVLVKSAEHGVLNPKDRLVGHRPHRGSILSRERGEEAEKEVEGDKKKERGRERYGGKERHTHNRGASSPNSLSSSVVTLSQSDSGHLSSVTDEAFFQSFRMEACSFLYFGICIYFVICSVAMNYYQQAAALFLLNEAYEALEFAIPLSTLPCIILGRLTDFVPVIYVMMVTNTAGALSFGLAIPEGLKKDFFSVCCFSVYISIFSSQVYIFVKKHFTSLNFGRLIGVASMLGGLVSLVSNPLYQQVTMEHDQGDPDPIMWGIFYTICGAYFLLIFMAIVSSRKKRLETAAMVLEKTQTAHTNSGRPKRIIEASASPQRALDSDKQNEKHRGAPLVEIEVCEFVWKGSECFDGAATPMHVSSPSLLRFDFWGCSRMMREIFREALISFLQPRPPTFVRSLISIYGGFCFSAGRVFAVKCLSATLHQGLRGGRYAALVEVHALPHASYSSFDLRFLLLNI</sequence>
<dbReference type="VEuPathDB" id="ToxoDB:cyc_00937"/>
<evidence type="ECO:0000256" key="9">
    <source>
        <dbReference type="SAM" id="Phobius"/>
    </source>
</evidence>
<feature type="compositionally biased region" description="Basic and acidic residues" evidence="8">
    <location>
        <begin position="213"/>
        <end position="241"/>
    </location>
</feature>
<dbReference type="InterPro" id="IPR052599">
    <property type="entry name" value="SLC43A_AATransporter"/>
</dbReference>
<dbReference type="Proteomes" id="UP000095192">
    <property type="component" value="Unassembled WGS sequence"/>
</dbReference>
<evidence type="ECO:0000256" key="1">
    <source>
        <dbReference type="ARBA" id="ARBA00004141"/>
    </source>
</evidence>
<gene>
    <name evidence="10" type="ORF">cyc_00937</name>
</gene>
<feature type="compositionally biased region" description="Low complexity" evidence="8">
    <location>
        <begin position="250"/>
        <end position="259"/>
    </location>
</feature>
<evidence type="ECO:0000256" key="2">
    <source>
        <dbReference type="ARBA" id="ARBA00006595"/>
    </source>
</evidence>
<keyword evidence="5" id="KW-0029">Amino-acid transport</keyword>
<feature type="region of interest" description="Disordered" evidence="8">
    <location>
        <begin position="212"/>
        <end position="259"/>
    </location>
</feature>
<evidence type="ECO:0000313" key="10">
    <source>
        <dbReference type="EMBL" id="OEH74732.1"/>
    </source>
</evidence>
<feature type="transmembrane region" description="Helical" evidence="9">
    <location>
        <begin position="441"/>
        <end position="462"/>
    </location>
</feature>
<keyword evidence="6 9" id="KW-1133">Transmembrane helix</keyword>
<protein>
    <submittedName>
        <fullName evidence="10">Major facilitator family domain-containing protein</fullName>
    </submittedName>
</protein>
<dbReference type="InParanoid" id="A0A1D3CU56"/>
<dbReference type="PANTHER" id="PTHR20772">
    <property type="entry name" value="PROTEIN FMP42"/>
    <property type="match status" value="1"/>
</dbReference>
<organism evidence="10 11">
    <name type="scientific">Cyclospora cayetanensis</name>
    <dbReference type="NCBI Taxonomy" id="88456"/>
    <lineage>
        <taxon>Eukaryota</taxon>
        <taxon>Sar</taxon>
        <taxon>Alveolata</taxon>
        <taxon>Apicomplexa</taxon>
        <taxon>Conoidasida</taxon>
        <taxon>Coccidia</taxon>
        <taxon>Eucoccidiorida</taxon>
        <taxon>Eimeriorina</taxon>
        <taxon>Eimeriidae</taxon>
        <taxon>Cyclospora</taxon>
    </lineage>
</organism>
<comment type="caution">
    <text evidence="10">The sequence shown here is derived from an EMBL/GenBank/DDBJ whole genome shotgun (WGS) entry which is preliminary data.</text>
</comment>
<feature type="transmembrane region" description="Helical" evidence="9">
    <location>
        <begin position="121"/>
        <end position="140"/>
    </location>
</feature>
<evidence type="ECO:0000313" key="11">
    <source>
        <dbReference type="Proteomes" id="UP000095192"/>
    </source>
</evidence>
<keyword evidence="7 9" id="KW-0472">Membrane</keyword>
<keyword evidence="3" id="KW-0813">Transport</keyword>
<dbReference type="AlphaFoldDB" id="A0A1D3CU56"/>
<feature type="transmembrane region" description="Helical" evidence="9">
    <location>
        <begin position="407"/>
        <end position="426"/>
    </location>
</feature>
<dbReference type="EMBL" id="JROU02001950">
    <property type="protein sequence ID" value="OEH74732.1"/>
    <property type="molecule type" value="Genomic_DNA"/>
</dbReference>
<feature type="transmembrane region" description="Helical" evidence="9">
    <location>
        <begin position="289"/>
        <end position="308"/>
    </location>
</feature>
<evidence type="ECO:0000256" key="8">
    <source>
        <dbReference type="SAM" id="MobiDB-lite"/>
    </source>
</evidence>
<evidence type="ECO:0000256" key="3">
    <source>
        <dbReference type="ARBA" id="ARBA00022448"/>
    </source>
</evidence>
<dbReference type="SUPFAM" id="SSF103473">
    <property type="entry name" value="MFS general substrate transporter"/>
    <property type="match status" value="1"/>
</dbReference>
<feature type="transmembrane region" description="Helical" evidence="9">
    <location>
        <begin position="152"/>
        <end position="175"/>
    </location>
</feature>
<feature type="transmembrane region" description="Helical" evidence="9">
    <location>
        <begin position="63"/>
        <end position="82"/>
    </location>
</feature>
<dbReference type="PANTHER" id="PTHR20772:SF2">
    <property type="entry name" value="PROTEIN FMP42"/>
    <property type="match status" value="1"/>
</dbReference>
<accession>A0A1D3CU56</accession>
<dbReference type="Gene3D" id="1.20.1250.20">
    <property type="entry name" value="MFS general substrate transporter like domains"/>
    <property type="match status" value="1"/>
</dbReference>
<feature type="transmembrane region" description="Helical" evidence="9">
    <location>
        <begin position="374"/>
        <end position="395"/>
    </location>
</feature>
<evidence type="ECO:0000256" key="6">
    <source>
        <dbReference type="ARBA" id="ARBA00022989"/>
    </source>
</evidence>